<proteinExistence type="inferred from homology"/>
<name>A0A485K293_9STRA</name>
<reference evidence="8 9" key="1">
    <citation type="submission" date="2019-03" db="EMBL/GenBank/DDBJ databases">
        <authorList>
            <person name="Gaulin E."/>
            <person name="Dumas B."/>
        </authorList>
    </citation>
    <scope>NUCLEOTIDE SEQUENCE [LARGE SCALE GENOMIC DNA]</scope>
    <source>
        <strain evidence="8">CBS 568.67</strain>
    </source>
</reference>
<reference evidence="7" key="2">
    <citation type="submission" date="2019-06" db="EMBL/GenBank/DDBJ databases">
        <title>Genomics analysis of Aphanomyces spp. identifies a new class of oomycete effector associated with host adaptation.</title>
        <authorList>
            <person name="Gaulin E."/>
        </authorList>
    </citation>
    <scope>NUCLEOTIDE SEQUENCE</scope>
    <source>
        <strain evidence="7">CBS 578.67</strain>
    </source>
</reference>
<feature type="domain" description="Peptidase C1A papain C-terminal" evidence="6">
    <location>
        <begin position="141"/>
        <end position="431"/>
    </location>
</feature>
<dbReference type="OrthoDB" id="65740at2759"/>
<dbReference type="Pfam" id="PF00112">
    <property type="entry name" value="Peptidase_C1"/>
    <property type="match status" value="1"/>
</dbReference>
<feature type="compositionally biased region" description="Low complexity" evidence="3">
    <location>
        <begin position="272"/>
        <end position="295"/>
    </location>
</feature>
<dbReference type="GO" id="GO:0006508">
    <property type="term" value="P:proteolysis"/>
    <property type="evidence" value="ECO:0007669"/>
    <property type="project" value="InterPro"/>
</dbReference>
<dbReference type="PROSITE" id="PS00639">
    <property type="entry name" value="THIOL_PROTEASE_HIS"/>
    <property type="match status" value="1"/>
</dbReference>
<evidence type="ECO:0000313" key="8">
    <source>
        <dbReference type="EMBL" id="VFT77530.1"/>
    </source>
</evidence>
<gene>
    <name evidence="8" type="primary">Aste57867_304</name>
    <name evidence="7" type="ORF">As57867_000304</name>
    <name evidence="8" type="ORF">ASTE57867_304</name>
</gene>
<feature type="chain" id="PRO_5033436505" evidence="5">
    <location>
        <begin position="18"/>
        <end position="490"/>
    </location>
</feature>
<dbReference type="SUPFAM" id="SSF54001">
    <property type="entry name" value="Cysteine proteinases"/>
    <property type="match status" value="1"/>
</dbReference>
<feature type="signal peptide" evidence="5">
    <location>
        <begin position="1"/>
        <end position="17"/>
    </location>
</feature>
<dbReference type="GO" id="GO:0008234">
    <property type="term" value="F:cysteine-type peptidase activity"/>
    <property type="evidence" value="ECO:0007669"/>
    <property type="project" value="InterPro"/>
</dbReference>
<dbReference type="PRINTS" id="PR00705">
    <property type="entry name" value="PAPAIN"/>
</dbReference>
<keyword evidence="9" id="KW-1185">Reference proteome</keyword>
<comment type="similarity">
    <text evidence="1">Belongs to the peptidase C1 family.</text>
</comment>
<dbReference type="InterPro" id="IPR025660">
    <property type="entry name" value="Pept_his_AS"/>
</dbReference>
<keyword evidence="5" id="KW-0732">Signal</keyword>
<sequence length="490" mass="51926">MMLIVSFLAFVVAAAAATQHRFGTLVECTTDGGCLWMGRQNDLVDSRRILHEMLAMHHRGGGDGYHLAMRNLQGHIDYIEAVYTHANELDHAMSMHLGLNPRNLHEDPSMLGKPLDTVLVNIQAKGRDARRLASSATTTSVPATLNWCTADNPQKRTVCADVKSQSLCGSCWAFAATDLIETAVAIATKNAPISLSSQQLLSCSKTSEVRTYSYCFAGQPNIPTWLQPQMKWDSKNSGCQGGMTHIALTDAVTTIKNLASRIDWPYSDSNQAASNGAPVGPSSSSSSTAAPSSATNTTNLNVCGVVRPSEKTAAHIQGWQPALDDKSCSDTKDTVTLLKRALQQGPLAVALNAQNGFKNYASGVFKCASVSDPSMIDHAILLVGYGTSATDGDYWILKNSYGVDWGQSGFAWLGMDNQLNCGLNVFPILVTGASAGPAANITVDGGGSLAFAGMSMNSWVGVGGAIGVAALALTIVGVCVARKRMHEMHL</sequence>
<keyword evidence="4" id="KW-1133">Transmembrane helix</keyword>
<dbReference type="CDD" id="cd02248">
    <property type="entry name" value="Peptidase_C1A"/>
    <property type="match status" value="1"/>
</dbReference>
<organism evidence="8 9">
    <name type="scientific">Aphanomyces stellatus</name>
    <dbReference type="NCBI Taxonomy" id="120398"/>
    <lineage>
        <taxon>Eukaryota</taxon>
        <taxon>Sar</taxon>
        <taxon>Stramenopiles</taxon>
        <taxon>Oomycota</taxon>
        <taxon>Saprolegniomycetes</taxon>
        <taxon>Saprolegniales</taxon>
        <taxon>Verrucalvaceae</taxon>
        <taxon>Aphanomyces</taxon>
    </lineage>
</organism>
<dbReference type="InterPro" id="IPR000169">
    <property type="entry name" value="Pept_cys_AS"/>
</dbReference>
<evidence type="ECO:0000256" key="5">
    <source>
        <dbReference type="SAM" id="SignalP"/>
    </source>
</evidence>
<dbReference type="SMART" id="SM00645">
    <property type="entry name" value="Pept_C1"/>
    <property type="match status" value="1"/>
</dbReference>
<evidence type="ECO:0000313" key="7">
    <source>
        <dbReference type="EMBL" id="KAF0720427.1"/>
    </source>
</evidence>
<evidence type="ECO:0000313" key="9">
    <source>
        <dbReference type="Proteomes" id="UP000332933"/>
    </source>
</evidence>
<evidence type="ECO:0000256" key="1">
    <source>
        <dbReference type="ARBA" id="ARBA00008455"/>
    </source>
</evidence>
<dbReference type="EMBL" id="CAADRA010000014">
    <property type="protein sequence ID" value="VFT77530.1"/>
    <property type="molecule type" value="Genomic_DNA"/>
</dbReference>
<dbReference type="InterPro" id="IPR039417">
    <property type="entry name" value="Peptidase_C1A_papain-like"/>
</dbReference>
<keyword evidence="4" id="KW-0472">Membrane</keyword>
<dbReference type="InterPro" id="IPR013128">
    <property type="entry name" value="Peptidase_C1A"/>
</dbReference>
<evidence type="ECO:0000256" key="4">
    <source>
        <dbReference type="SAM" id="Phobius"/>
    </source>
</evidence>
<dbReference type="Proteomes" id="UP000332933">
    <property type="component" value="Unassembled WGS sequence"/>
</dbReference>
<accession>A0A485K293</accession>
<feature type="region of interest" description="Disordered" evidence="3">
    <location>
        <begin position="271"/>
        <end position="295"/>
    </location>
</feature>
<evidence type="ECO:0000259" key="6">
    <source>
        <dbReference type="SMART" id="SM00645"/>
    </source>
</evidence>
<keyword evidence="4" id="KW-0812">Transmembrane</keyword>
<dbReference type="InterPro" id="IPR000668">
    <property type="entry name" value="Peptidase_C1A_C"/>
</dbReference>
<dbReference type="EMBL" id="VJMH01000014">
    <property type="protein sequence ID" value="KAF0720427.1"/>
    <property type="molecule type" value="Genomic_DNA"/>
</dbReference>
<protein>
    <submittedName>
        <fullName evidence="8">Aste57867_304 protein</fullName>
    </submittedName>
</protein>
<keyword evidence="2" id="KW-0865">Zymogen</keyword>
<dbReference type="AlphaFoldDB" id="A0A485K293"/>
<dbReference type="Gene3D" id="3.90.70.10">
    <property type="entry name" value="Cysteine proteinases"/>
    <property type="match status" value="1"/>
</dbReference>
<dbReference type="PROSITE" id="PS00139">
    <property type="entry name" value="THIOL_PROTEASE_CYS"/>
    <property type="match status" value="1"/>
</dbReference>
<evidence type="ECO:0000256" key="3">
    <source>
        <dbReference type="SAM" id="MobiDB-lite"/>
    </source>
</evidence>
<evidence type="ECO:0000256" key="2">
    <source>
        <dbReference type="ARBA" id="ARBA00023145"/>
    </source>
</evidence>
<dbReference type="PANTHER" id="PTHR12411">
    <property type="entry name" value="CYSTEINE PROTEASE FAMILY C1-RELATED"/>
    <property type="match status" value="1"/>
</dbReference>
<feature type="transmembrane region" description="Helical" evidence="4">
    <location>
        <begin position="459"/>
        <end position="481"/>
    </location>
</feature>
<dbReference type="InterPro" id="IPR038765">
    <property type="entry name" value="Papain-like_cys_pep_sf"/>
</dbReference>